<dbReference type="GO" id="GO:0043565">
    <property type="term" value="F:sequence-specific DNA binding"/>
    <property type="evidence" value="ECO:0007669"/>
    <property type="project" value="InterPro"/>
</dbReference>
<organism evidence="9 10">
    <name type="scientific">Actibacterium atlanticum</name>
    <dbReference type="NCBI Taxonomy" id="1461693"/>
    <lineage>
        <taxon>Bacteria</taxon>
        <taxon>Pseudomonadati</taxon>
        <taxon>Pseudomonadota</taxon>
        <taxon>Alphaproteobacteria</taxon>
        <taxon>Rhodobacterales</taxon>
        <taxon>Roseobacteraceae</taxon>
        <taxon>Actibacterium</taxon>
    </lineage>
</organism>
<keyword evidence="5" id="KW-0804">Transcription</keyword>
<gene>
    <name evidence="9" type="ORF">ATO10_09970</name>
</gene>
<dbReference type="SUPFAM" id="SSF52172">
    <property type="entry name" value="CheY-like"/>
    <property type="match status" value="1"/>
</dbReference>
<comment type="caution">
    <text evidence="9">The sequence shown here is derived from an EMBL/GenBank/DDBJ whole genome shotgun (WGS) entry which is preliminary data.</text>
</comment>
<evidence type="ECO:0000256" key="1">
    <source>
        <dbReference type="ARBA" id="ARBA00022741"/>
    </source>
</evidence>
<keyword evidence="3" id="KW-0902">Two-component regulatory system</keyword>
<dbReference type="Gene3D" id="1.10.10.60">
    <property type="entry name" value="Homeodomain-like"/>
    <property type="match status" value="1"/>
</dbReference>
<dbReference type="RefSeq" id="WP_035251094.1">
    <property type="nucleotide sequence ID" value="NZ_AQQY01000006.1"/>
</dbReference>
<reference evidence="9 10" key="1">
    <citation type="submission" date="2013-04" db="EMBL/GenBank/DDBJ databases">
        <title>Shimia sp. 22II-S11-Z10 Genome Sequencing.</title>
        <authorList>
            <person name="Lai Q."/>
            <person name="Li G."/>
            <person name="Shao Z."/>
        </authorList>
    </citation>
    <scope>NUCLEOTIDE SEQUENCE [LARGE SCALE GENOMIC DNA]</scope>
    <source>
        <strain evidence="10">22II-S11-Z10</strain>
    </source>
</reference>
<dbReference type="InterPro" id="IPR002078">
    <property type="entry name" value="Sigma_54_int"/>
</dbReference>
<sequence length="437" mass="47625">MSARILIIDDEIKLTRSLAFALRQAGYECLESHGGAVGHKLALKEKPDLVLLDVRMPGVSGIEVLRSLKAELPALPVIVMSALDATQDAVKAVKLGAVDYLGKPFDMDDLLALIETTLSETATLHEQQFFNERRVEDASLLGNSPPMRQLREQVGRAAETGVPCILLQGEIGVGKAVVARDFHLRASGAEAPFVEINCATQSGAQIEAALFGEGGDLPRRGLVEAADGGTLFLHEIEALGPTAQARIMAFLDSGTIRLETGAVLAPSLSLVVASNKDLQACVAAGTFRSDLYLRLAMFPLLMAPLRDRLEDVELLCQSFARDLARTTGQKPVRFSKSALKRLSAYDWPGNVRELKNMVERLTILRPGALIEDTALPDEIQRQHLRSPETIEDKVRSIERDLVLEALQKARGRKGVAADHLGISRHALKRKMQRLDLS</sequence>
<dbReference type="Gene3D" id="3.40.50.300">
    <property type="entry name" value="P-loop containing nucleotide triphosphate hydrolases"/>
    <property type="match status" value="1"/>
</dbReference>
<dbReference type="InterPro" id="IPR002197">
    <property type="entry name" value="HTH_Fis"/>
</dbReference>
<evidence type="ECO:0000313" key="9">
    <source>
        <dbReference type="EMBL" id="KCV81663.1"/>
    </source>
</evidence>
<evidence type="ECO:0000256" key="6">
    <source>
        <dbReference type="PROSITE-ProRule" id="PRU00169"/>
    </source>
</evidence>
<feature type="modified residue" description="4-aspartylphosphate" evidence="6">
    <location>
        <position position="53"/>
    </location>
</feature>
<evidence type="ECO:0000256" key="5">
    <source>
        <dbReference type="ARBA" id="ARBA00023163"/>
    </source>
</evidence>
<feature type="domain" description="Response regulatory" evidence="8">
    <location>
        <begin position="4"/>
        <end position="118"/>
    </location>
</feature>
<dbReference type="GO" id="GO:0006355">
    <property type="term" value="P:regulation of DNA-templated transcription"/>
    <property type="evidence" value="ECO:0007669"/>
    <property type="project" value="InterPro"/>
</dbReference>
<dbReference type="PRINTS" id="PR01590">
    <property type="entry name" value="HTHFIS"/>
</dbReference>
<dbReference type="GO" id="GO:0005524">
    <property type="term" value="F:ATP binding"/>
    <property type="evidence" value="ECO:0007669"/>
    <property type="project" value="UniProtKB-KW"/>
</dbReference>
<dbReference type="Gene3D" id="3.40.50.2300">
    <property type="match status" value="1"/>
</dbReference>
<dbReference type="STRING" id="1461693.ATO10_09970"/>
<evidence type="ECO:0000256" key="4">
    <source>
        <dbReference type="ARBA" id="ARBA00023015"/>
    </source>
</evidence>
<protein>
    <submittedName>
        <fullName evidence="9">Two component sigma-54-specific Fis family transcriptional regulator</fullName>
    </submittedName>
</protein>
<keyword evidence="10" id="KW-1185">Reference proteome</keyword>
<dbReference type="SMART" id="SM00448">
    <property type="entry name" value="REC"/>
    <property type="match status" value="1"/>
</dbReference>
<keyword evidence="4" id="KW-0805">Transcription regulation</keyword>
<evidence type="ECO:0000259" key="8">
    <source>
        <dbReference type="PROSITE" id="PS50110"/>
    </source>
</evidence>
<dbReference type="InterPro" id="IPR009057">
    <property type="entry name" value="Homeodomain-like_sf"/>
</dbReference>
<evidence type="ECO:0000259" key="7">
    <source>
        <dbReference type="PROSITE" id="PS50045"/>
    </source>
</evidence>
<dbReference type="InterPro" id="IPR027417">
    <property type="entry name" value="P-loop_NTPase"/>
</dbReference>
<keyword evidence="1" id="KW-0547">Nucleotide-binding</keyword>
<evidence type="ECO:0000256" key="3">
    <source>
        <dbReference type="ARBA" id="ARBA00023012"/>
    </source>
</evidence>
<proteinExistence type="predicted"/>
<dbReference type="eggNOG" id="COG2204">
    <property type="taxonomic scope" value="Bacteria"/>
</dbReference>
<evidence type="ECO:0000256" key="2">
    <source>
        <dbReference type="ARBA" id="ARBA00022840"/>
    </source>
</evidence>
<dbReference type="Pfam" id="PF02954">
    <property type="entry name" value="HTH_8"/>
    <property type="match status" value="1"/>
</dbReference>
<dbReference type="Proteomes" id="UP000024836">
    <property type="component" value="Unassembled WGS sequence"/>
</dbReference>
<dbReference type="CDD" id="cd00009">
    <property type="entry name" value="AAA"/>
    <property type="match status" value="1"/>
</dbReference>
<feature type="domain" description="Sigma-54 factor interaction" evidence="7">
    <location>
        <begin position="140"/>
        <end position="363"/>
    </location>
</feature>
<accession>A0A058ZJB3</accession>
<name>A0A058ZJB3_9RHOB</name>
<dbReference type="Pfam" id="PF00158">
    <property type="entry name" value="Sigma54_activat"/>
    <property type="match status" value="1"/>
</dbReference>
<dbReference type="PROSITE" id="PS50110">
    <property type="entry name" value="RESPONSE_REGULATORY"/>
    <property type="match status" value="1"/>
</dbReference>
<dbReference type="OrthoDB" id="9805953at2"/>
<dbReference type="Pfam" id="PF25601">
    <property type="entry name" value="AAA_lid_14"/>
    <property type="match status" value="1"/>
</dbReference>
<dbReference type="Pfam" id="PF00072">
    <property type="entry name" value="Response_reg"/>
    <property type="match status" value="1"/>
</dbReference>
<dbReference type="AlphaFoldDB" id="A0A058ZJB3"/>
<evidence type="ECO:0000313" key="10">
    <source>
        <dbReference type="Proteomes" id="UP000024836"/>
    </source>
</evidence>
<keyword evidence="6" id="KW-0597">Phosphoprotein</keyword>
<keyword evidence="2" id="KW-0067">ATP-binding</keyword>
<dbReference type="SUPFAM" id="SSF52540">
    <property type="entry name" value="P-loop containing nucleoside triphosphate hydrolases"/>
    <property type="match status" value="1"/>
</dbReference>
<dbReference type="InterPro" id="IPR025944">
    <property type="entry name" value="Sigma_54_int_dom_CS"/>
</dbReference>
<dbReference type="PROSITE" id="PS00688">
    <property type="entry name" value="SIGMA54_INTERACT_3"/>
    <property type="match status" value="1"/>
</dbReference>
<dbReference type="InterPro" id="IPR011006">
    <property type="entry name" value="CheY-like_superfamily"/>
</dbReference>
<dbReference type="PANTHER" id="PTHR32071">
    <property type="entry name" value="TRANSCRIPTIONAL REGULATORY PROTEIN"/>
    <property type="match status" value="1"/>
</dbReference>
<dbReference type="EMBL" id="AQQY01000006">
    <property type="protein sequence ID" value="KCV81663.1"/>
    <property type="molecule type" value="Genomic_DNA"/>
</dbReference>
<dbReference type="GO" id="GO:0000160">
    <property type="term" value="P:phosphorelay signal transduction system"/>
    <property type="evidence" value="ECO:0007669"/>
    <property type="project" value="UniProtKB-KW"/>
</dbReference>
<dbReference type="Gene3D" id="1.10.8.60">
    <property type="match status" value="1"/>
</dbReference>
<dbReference type="InterPro" id="IPR001789">
    <property type="entry name" value="Sig_transdc_resp-reg_receiver"/>
</dbReference>
<dbReference type="SUPFAM" id="SSF46689">
    <property type="entry name" value="Homeodomain-like"/>
    <property type="match status" value="1"/>
</dbReference>
<dbReference type="InterPro" id="IPR058031">
    <property type="entry name" value="AAA_lid_NorR"/>
</dbReference>
<dbReference type="PATRIC" id="fig|1461693.3.peg.2018"/>
<dbReference type="PROSITE" id="PS50045">
    <property type="entry name" value="SIGMA54_INTERACT_4"/>
    <property type="match status" value="1"/>
</dbReference>